<proteinExistence type="predicted"/>
<accession>A0A7S5R8S3</accession>
<gene>
    <name evidence="1" type="ORF">EVC01_026</name>
</gene>
<dbReference type="EMBL" id="MN988529">
    <property type="protein sequence ID" value="QIG73190.1"/>
    <property type="molecule type" value="Genomic_DNA"/>
</dbReference>
<keyword evidence="2" id="KW-1185">Reference proteome</keyword>
<evidence type="ECO:0000313" key="2">
    <source>
        <dbReference type="Proteomes" id="UP000639704"/>
    </source>
</evidence>
<organism evidence="1 2">
    <name type="scientific">Rhizobium phage RHph_I38</name>
    <dbReference type="NCBI Taxonomy" id="2509734"/>
    <lineage>
        <taxon>Viruses</taxon>
        <taxon>Duplodnaviria</taxon>
        <taxon>Heunggongvirae</taxon>
        <taxon>Uroviricota</taxon>
        <taxon>Caudoviricetes</taxon>
        <taxon>Autographivirales</taxon>
        <taxon>Dunnvirinae</taxon>
        <taxon>Cuernavacavirus</taxon>
        <taxon>Cuernavacavirus RHphI38</taxon>
    </lineage>
</organism>
<sequence>MAKTPQHISTTLAGSHGPVSILKRAVSHYVGMSDAQGRSITEVHMLNGAAFKVYMKYSDFYERMIEV</sequence>
<evidence type="ECO:0000313" key="1">
    <source>
        <dbReference type="EMBL" id="QIG73190.1"/>
    </source>
</evidence>
<protein>
    <submittedName>
        <fullName evidence="1">Uncharacterized protein</fullName>
    </submittedName>
</protein>
<dbReference type="Proteomes" id="UP000639704">
    <property type="component" value="Segment"/>
</dbReference>
<reference evidence="1" key="1">
    <citation type="submission" date="2020-01" db="EMBL/GenBank/DDBJ databases">
        <title>Patterns of diversity and host range of bacteriophage communities associated with bean-nodulatin bacteria.</title>
        <authorList>
            <person name="Vann Cauwenberghe J."/>
            <person name="Santamaria R.I."/>
            <person name="Bustos P."/>
            <person name="Juarez S."/>
            <person name="Gonzalez V."/>
        </authorList>
    </citation>
    <scope>NUCLEOTIDE SEQUENCE</scope>
</reference>
<name>A0A7S5R8S3_9CAUD</name>